<dbReference type="InterPro" id="IPR011009">
    <property type="entry name" value="Kinase-like_dom_sf"/>
</dbReference>
<dbReference type="AlphaFoldDB" id="A0A5J4X1N3"/>
<proteinExistence type="predicted"/>
<gene>
    <name evidence="1" type="ORF">EZS28_003833</name>
</gene>
<accession>A0A5J4X1N3</accession>
<evidence type="ECO:0008006" key="3">
    <source>
        <dbReference type="Google" id="ProtNLM"/>
    </source>
</evidence>
<protein>
    <recommendedName>
        <fullName evidence="3">Protein kinase domain-containing protein</fullName>
    </recommendedName>
</protein>
<dbReference type="SUPFAM" id="SSF56112">
    <property type="entry name" value="Protein kinase-like (PK-like)"/>
    <property type="match status" value="1"/>
</dbReference>
<sequence length="104" mass="11849">MYRFCPEYSHKNLLNQYKLLSVLTALIGAIYQAPELLDPDKYKDQIEAQNVEGIEKDKDKGDVDANLNEQQIKPIQGFASDIWAVGIVLYELLALTHPFIQILV</sequence>
<dbReference type="Gene3D" id="1.10.510.10">
    <property type="entry name" value="Transferase(Phosphotransferase) domain 1"/>
    <property type="match status" value="1"/>
</dbReference>
<comment type="caution">
    <text evidence="1">The sequence shown here is derived from an EMBL/GenBank/DDBJ whole genome shotgun (WGS) entry which is preliminary data.</text>
</comment>
<dbReference type="EMBL" id="SNRW01000528">
    <property type="protein sequence ID" value="KAA6400642.1"/>
    <property type="molecule type" value="Genomic_DNA"/>
</dbReference>
<dbReference type="Proteomes" id="UP000324800">
    <property type="component" value="Unassembled WGS sequence"/>
</dbReference>
<organism evidence="1 2">
    <name type="scientific">Streblomastix strix</name>
    <dbReference type="NCBI Taxonomy" id="222440"/>
    <lineage>
        <taxon>Eukaryota</taxon>
        <taxon>Metamonada</taxon>
        <taxon>Preaxostyla</taxon>
        <taxon>Oxymonadida</taxon>
        <taxon>Streblomastigidae</taxon>
        <taxon>Streblomastix</taxon>
    </lineage>
</organism>
<reference evidence="1 2" key="1">
    <citation type="submission" date="2019-03" db="EMBL/GenBank/DDBJ databases">
        <title>Single cell metagenomics reveals metabolic interactions within the superorganism composed of flagellate Streblomastix strix and complex community of Bacteroidetes bacteria on its surface.</title>
        <authorList>
            <person name="Treitli S.C."/>
            <person name="Kolisko M."/>
            <person name="Husnik F."/>
            <person name="Keeling P."/>
            <person name="Hampl V."/>
        </authorList>
    </citation>
    <scope>NUCLEOTIDE SEQUENCE [LARGE SCALE GENOMIC DNA]</scope>
    <source>
        <strain evidence="1">ST1C</strain>
    </source>
</reference>
<evidence type="ECO:0000313" key="2">
    <source>
        <dbReference type="Proteomes" id="UP000324800"/>
    </source>
</evidence>
<name>A0A5J4X1N3_9EUKA</name>
<evidence type="ECO:0000313" key="1">
    <source>
        <dbReference type="EMBL" id="KAA6400642.1"/>
    </source>
</evidence>